<accession>A0A062V8A7</accession>
<dbReference type="AlphaFoldDB" id="A0A062V8A7"/>
<dbReference type="GO" id="GO:0006313">
    <property type="term" value="P:DNA transposition"/>
    <property type="evidence" value="ECO:0007669"/>
    <property type="project" value="InterPro"/>
</dbReference>
<name>A0A062V8A7_9EURY</name>
<evidence type="ECO:0000313" key="3">
    <source>
        <dbReference type="Proteomes" id="UP000027153"/>
    </source>
</evidence>
<comment type="caution">
    <text evidence="2">The sequence shown here is derived from an EMBL/GenBank/DDBJ whole genome shotgun (WGS) entry which is preliminary data.</text>
</comment>
<dbReference type="InterPro" id="IPR002559">
    <property type="entry name" value="Transposase_11"/>
</dbReference>
<sequence length="212" mass="25276">NSIKLTTRLNKNFVVSLSGKEFREIDIFNKTNPIKRIIKGKSYVIYPLKRCIWNKVAGNLFLVKGEEYKDFMPLFSISLKSKPETVIQKYLERFTIEQTNKESKSYLNIEGSYFRKKESNYGDFFMRFLMHNFIQYLRPKLDNMSFKEVLDNLSLYLLWKYPPKCVFEFEKLLANLDINLNFDEPDQSNIDFKYSDWSYEVNGNFNLAECCV</sequence>
<dbReference type="Pfam" id="PF01609">
    <property type="entry name" value="DDE_Tnp_1"/>
    <property type="match status" value="1"/>
</dbReference>
<dbReference type="EMBL" id="JMIY01000003">
    <property type="protein sequence ID" value="KCZ71984.1"/>
    <property type="molecule type" value="Genomic_DNA"/>
</dbReference>
<gene>
    <name evidence="2" type="ORF">ANME2D_01383</name>
</gene>
<feature type="non-terminal residue" evidence="2">
    <location>
        <position position="1"/>
    </location>
</feature>
<dbReference type="GO" id="GO:0004803">
    <property type="term" value="F:transposase activity"/>
    <property type="evidence" value="ECO:0007669"/>
    <property type="project" value="InterPro"/>
</dbReference>
<reference evidence="2 3" key="1">
    <citation type="journal article" date="2013" name="Nature">
        <title>Anaerobic oxidation of methane coupled to nitrate reduction in a novel archaeal lineage.</title>
        <authorList>
            <person name="Haroon M.F."/>
            <person name="Hu S."/>
            <person name="Shi Y."/>
            <person name="Imelfort M."/>
            <person name="Keller J."/>
            <person name="Hugenholtz P."/>
            <person name="Yuan Z."/>
            <person name="Tyson G.W."/>
        </authorList>
    </citation>
    <scope>NUCLEOTIDE SEQUENCE [LARGE SCALE GENOMIC DNA]</scope>
    <source>
        <strain evidence="2 3">ANME-2d</strain>
    </source>
</reference>
<evidence type="ECO:0000313" key="2">
    <source>
        <dbReference type="EMBL" id="KCZ71984.1"/>
    </source>
</evidence>
<organism evidence="2 3">
    <name type="scientific">Candidatus Methanoperedens nitratireducens</name>
    <dbReference type="NCBI Taxonomy" id="1392998"/>
    <lineage>
        <taxon>Archaea</taxon>
        <taxon>Methanobacteriati</taxon>
        <taxon>Methanobacteriota</taxon>
        <taxon>Stenosarchaea group</taxon>
        <taxon>Methanomicrobia</taxon>
        <taxon>Methanosarcinales</taxon>
        <taxon>ANME-2 cluster</taxon>
        <taxon>Candidatus Methanoperedentaceae</taxon>
        <taxon>Candidatus Methanoperedens</taxon>
    </lineage>
</organism>
<protein>
    <recommendedName>
        <fullName evidence="1">Transposase IS4-like domain-containing protein</fullName>
    </recommendedName>
</protein>
<keyword evidence="3" id="KW-1185">Reference proteome</keyword>
<feature type="domain" description="Transposase IS4-like" evidence="1">
    <location>
        <begin position="43"/>
        <end position="133"/>
    </location>
</feature>
<evidence type="ECO:0000259" key="1">
    <source>
        <dbReference type="Pfam" id="PF01609"/>
    </source>
</evidence>
<dbReference type="Proteomes" id="UP000027153">
    <property type="component" value="Unassembled WGS sequence"/>
</dbReference>
<proteinExistence type="predicted"/>
<dbReference type="GO" id="GO:0003677">
    <property type="term" value="F:DNA binding"/>
    <property type="evidence" value="ECO:0007669"/>
    <property type="project" value="InterPro"/>
</dbReference>
<dbReference type="RefSeq" id="WP_048090022.1">
    <property type="nucleotide sequence ID" value="NZ_JMIY01000003.1"/>
</dbReference>